<comment type="caution">
    <text evidence="2">The sequence shown here is derived from an EMBL/GenBank/DDBJ whole genome shotgun (WGS) entry which is preliminary data.</text>
</comment>
<proteinExistence type="predicted"/>
<organism evidence="2 3">
    <name type="scientific">Microvirga lupini</name>
    <dbReference type="NCBI Taxonomy" id="420324"/>
    <lineage>
        <taxon>Bacteria</taxon>
        <taxon>Pseudomonadati</taxon>
        <taxon>Pseudomonadota</taxon>
        <taxon>Alphaproteobacteria</taxon>
        <taxon>Hyphomicrobiales</taxon>
        <taxon>Methylobacteriaceae</taxon>
        <taxon>Microvirga</taxon>
    </lineage>
</organism>
<dbReference type="InterPro" id="IPR024501">
    <property type="entry name" value="DUF3141"/>
</dbReference>
<dbReference type="PANTHER" id="PTHR36837">
    <property type="entry name" value="POLY(3-HYDROXYALKANOATE) POLYMERASE SUBUNIT PHAC"/>
    <property type="match status" value="1"/>
</dbReference>
<name>A0A7W4VKB3_9HYPH</name>
<dbReference type="Pfam" id="PF11339">
    <property type="entry name" value="DUF3141"/>
    <property type="match status" value="1"/>
</dbReference>
<evidence type="ECO:0000313" key="2">
    <source>
        <dbReference type="EMBL" id="MBB3018768.1"/>
    </source>
</evidence>
<protein>
    <submittedName>
        <fullName evidence="2">Pimeloyl-ACP methyl ester carboxylesterase</fullName>
    </submittedName>
</protein>
<dbReference type="InterPro" id="IPR051321">
    <property type="entry name" value="PHA/PHB_synthase"/>
</dbReference>
<evidence type="ECO:0000256" key="1">
    <source>
        <dbReference type="SAM" id="MobiDB-lite"/>
    </source>
</evidence>
<dbReference type="Gene3D" id="3.40.50.1820">
    <property type="entry name" value="alpha/beta hydrolase"/>
    <property type="match status" value="1"/>
</dbReference>
<dbReference type="RefSeq" id="WP_183449293.1">
    <property type="nucleotide sequence ID" value="NZ_JACHWB010000002.1"/>
</dbReference>
<sequence>MQKVESRTEERDKGGQARLTELSRAQAKVTEVYQERCSKAMQRYFDAVKVAGEPLRDGAIRSASPLDLWRDVSAYWLDYTQRSILFWDTLRQRGNNWVEHEKAGKPPLLDFDWEMVTDARTLERPVNYALVRIIPLVGIKTDPELRPFVIIDPRAGHGPGIGGFKQDSQVGVALKAGHPVYCVIFFPDPEPGQTLADVSRAEAEFLRIVGERHPKTRKPVLFGNCQGGWASMLVGAMEPDLVGPIVINGAPMSYWAGNDGENPMRYAGGMLGGTWPALLASDLGAGTFDGAYLVENFEYLNPANTYFDKYYTLFSKIDTEPERFLEFERWWGGFFLMNREEIKWIVENLFVGNNLADGDAEWSEGRAFDLRAIKSPIILFASLGDNITPPQQAFNWVADLYPTTEALKTNGQVIVGLMHESVGHLGIFVSGQVAKREYTQITDLIGYIEHLPPGLYGMQVEEQKADGSVRYDVLLTERRVEDLQVLQKYSRKDEMPFAAVEKTSEALASAYETFVHPFVAPLVTPAAAGLIRAFNPQRAQRWAVSDLNPFLWPLKGMADMAKANRAPRDNDGPATTMECWAAAVTSASWDLYRDLRDAAVENTFFRTYGPAGIGMAAGEEKAVAEEPIDVRNALLVKEALAHIEDGDTTEAMVRAVLLLMKAGTGRRRLSTMKRARELISRDLGLLDMTMEAAREIIREQSFIVDFEPVKALTALPKLLRTSADRHRLLNMLDNLESRIEANEKQVTLIGEVRRLLSEEEMGDEKGGSAKAELITVTLAEHHAEGRPVAAAKTAKHGSTRRSSDTRRTRASS</sequence>
<dbReference type="PANTHER" id="PTHR36837:SF2">
    <property type="entry name" value="POLY(3-HYDROXYALKANOATE) POLYMERASE SUBUNIT PHAC"/>
    <property type="match status" value="1"/>
</dbReference>
<evidence type="ECO:0000313" key="3">
    <source>
        <dbReference type="Proteomes" id="UP000532010"/>
    </source>
</evidence>
<dbReference type="EMBL" id="JACHWB010000002">
    <property type="protein sequence ID" value="MBB3018768.1"/>
    <property type="molecule type" value="Genomic_DNA"/>
</dbReference>
<dbReference type="SUPFAM" id="SSF53474">
    <property type="entry name" value="alpha/beta-Hydrolases"/>
    <property type="match status" value="1"/>
</dbReference>
<dbReference type="AlphaFoldDB" id="A0A7W4VKB3"/>
<feature type="compositionally biased region" description="Basic and acidic residues" evidence="1">
    <location>
        <begin position="801"/>
        <end position="812"/>
    </location>
</feature>
<accession>A0A7W4VKB3</accession>
<gene>
    <name evidence="2" type="ORF">FHR70_001822</name>
</gene>
<keyword evidence="3" id="KW-1185">Reference proteome</keyword>
<feature type="region of interest" description="Disordered" evidence="1">
    <location>
        <begin position="780"/>
        <end position="812"/>
    </location>
</feature>
<dbReference type="Proteomes" id="UP000532010">
    <property type="component" value="Unassembled WGS sequence"/>
</dbReference>
<reference evidence="2 3" key="1">
    <citation type="submission" date="2020-08" db="EMBL/GenBank/DDBJ databases">
        <title>The Agave Microbiome: Exploring the role of microbial communities in plant adaptations to desert environments.</title>
        <authorList>
            <person name="Partida-Martinez L.P."/>
        </authorList>
    </citation>
    <scope>NUCLEOTIDE SEQUENCE [LARGE SCALE GENOMIC DNA]</scope>
    <source>
        <strain evidence="2 3">AT3.9</strain>
    </source>
</reference>
<dbReference type="InterPro" id="IPR029058">
    <property type="entry name" value="AB_hydrolase_fold"/>
</dbReference>